<evidence type="ECO:0000313" key="4">
    <source>
        <dbReference type="EMBL" id="KAJ6441517.1"/>
    </source>
</evidence>
<sequence length="313" mass="33876">MARILAVFGATGAQGGSVIDHVLNDAHLSQQYSVRAITRDPDSEKANQLKARGVEVRQGDVSDRESLRSALTGVHTVFLMTTPSFGPDAIDAEFTAATNVADVSVETGVQLIIFSTLPAVAEISRGKYTKLTMFDAKAKAERYIRKLPIDSAFYSPGSFMENWITFAAPRREPEGSSSSTFVMAHHTPPSTKIPLIDAAEDTGKFIASILADPEKYRGKTLCGAERLYSLDEVASAIGKASNKDVVYKQISVDDFLQRVPFGAETIVALFSYIEEFGYYGGDTQGLVAAAADSARGKLTTLNEFLERRSPSLD</sequence>
<dbReference type="Proteomes" id="UP001163105">
    <property type="component" value="Unassembled WGS sequence"/>
</dbReference>
<dbReference type="InterPro" id="IPR008030">
    <property type="entry name" value="NmrA-like"/>
</dbReference>
<proteinExistence type="inferred from homology"/>
<dbReference type="InterPro" id="IPR051164">
    <property type="entry name" value="NmrA-like_oxidored"/>
</dbReference>
<dbReference type="SUPFAM" id="SSF51735">
    <property type="entry name" value="NAD(P)-binding Rossmann-fold domains"/>
    <property type="match status" value="1"/>
</dbReference>
<evidence type="ECO:0000259" key="3">
    <source>
        <dbReference type="Pfam" id="PF05368"/>
    </source>
</evidence>
<dbReference type="AlphaFoldDB" id="A0AB34FQU3"/>
<dbReference type="PANTHER" id="PTHR42748">
    <property type="entry name" value="NITROGEN METABOLITE REPRESSION PROTEIN NMRA FAMILY MEMBER"/>
    <property type="match status" value="1"/>
</dbReference>
<evidence type="ECO:0000313" key="5">
    <source>
        <dbReference type="Proteomes" id="UP001163105"/>
    </source>
</evidence>
<evidence type="ECO:0000256" key="2">
    <source>
        <dbReference type="ARBA" id="ARBA00022857"/>
    </source>
</evidence>
<dbReference type="InterPro" id="IPR036291">
    <property type="entry name" value="NAD(P)-bd_dom_sf"/>
</dbReference>
<accession>A0AB34FQU3</accession>
<feature type="domain" description="NmrA-like" evidence="3">
    <location>
        <begin position="5"/>
        <end position="305"/>
    </location>
</feature>
<keyword evidence="5" id="KW-1185">Reference proteome</keyword>
<evidence type="ECO:0000256" key="1">
    <source>
        <dbReference type="ARBA" id="ARBA00006328"/>
    </source>
</evidence>
<dbReference type="CDD" id="cd05251">
    <property type="entry name" value="NmrA_like_SDR_a"/>
    <property type="match status" value="1"/>
</dbReference>
<organism evidence="4 5">
    <name type="scientific">Purpureocillium lavendulum</name>
    <dbReference type="NCBI Taxonomy" id="1247861"/>
    <lineage>
        <taxon>Eukaryota</taxon>
        <taxon>Fungi</taxon>
        <taxon>Dikarya</taxon>
        <taxon>Ascomycota</taxon>
        <taxon>Pezizomycotina</taxon>
        <taxon>Sordariomycetes</taxon>
        <taxon>Hypocreomycetidae</taxon>
        <taxon>Hypocreales</taxon>
        <taxon>Ophiocordycipitaceae</taxon>
        <taxon>Purpureocillium</taxon>
    </lineage>
</organism>
<dbReference type="EMBL" id="JAQHRD010000004">
    <property type="protein sequence ID" value="KAJ6441517.1"/>
    <property type="molecule type" value="Genomic_DNA"/>
</dbReference>
<protein>
    <submittedName>
        <fullName evidence="4">Hscarg dehydrogenase</fullName>
    </submittedName>
</protein>
<comment type="similarity">
    <text evidence="1">Belongs to the NmrA-type oxidoreductase family.</text>
</comment>
<dbReference type="GO" id="GO:0005634">
    <property type="term" value="C:nucleus"/>
    <property type="evidence" value="ECO:0007669"/>
    <property type="project" value="TreeGrafter"/>
</dbReference>
<gene>
    <name evidence="4" type="ORF">O9K51_05068</name>
</gene>
<dbReference type="PANTHER" id="PTHR42748:SF11">
    <property type="entry name" value="NMRA-LIKE DOMAIN-CONTAINING PROTEIN"/>
    <property type="match status" value="1"/>
</dbReference>
<name>A0AB34FQU3_9HYPO</name>
<dbReference type="Pfam" id="PF05368">
    <property type="entry name" value="NmrA"/>
    <property type="match status" value="1"/>
</dbReference>
<dbReference type="Gene3D" id="3.90.25.10">
    <property type="entry name" value="UDP-galactose 4-epimerase, domain 1"/>
    <property type="match status" value="1"/>
</dbReference>
<dbReference type="Gene3D" id="3.40.50.720">
    <property type="entry name" value="NAD(P)-binding Rossmann-like Domain"/>
    <property type="match status" value="1"/>
</dbReference>
<reference evidence="4" key="1">
    <citation type="submission" date="2023-01" db="EMBL/GenBank/DDBJ databases">
        <title>The growth and conidiation of Purpureocillium lavendulum are regulated by nitrogen source and histone H3K14 acetylation.</title>
        <authorList>
            <person name="Tang P."/>
            <person name="Han J."/>
            <person name="Zhang C."/>
            <person name="Tang P."/>
            <person name="Qi F."/>
            <person name="Zhang K."/>
            <person name="Liang L."/>
        </authorList>
    </citation>
    <scope>NUCLEOTIDE SEQUENCE</scope>
    <source>
        <strain evidence="4">YMF1.00683</strain>
    </source>
</reference>
<keyword evidence="2" id="KW-0521">NADP</keyword>
<comment type="caution">
    <text evidence="4">The sequence shown here is derived from an EMBL/GenBank/DDBJ whole genome shotgun (WGS) entry which is preliminary data.</text>
</comment>